<name>C9RMV7_FIBSS</name>
<dbReference type="NCBIfam" id="TIGR00231">
    <property type="entry name" value="small_GTP"/>
    <property type="match status" value="1"/>
</dbReference>
<feature type="domain" description="GTP-binding protein TrmE N-terminal" evidence="9">
    <location>
        <begin position="5"/>
        <end position="132"/>
    </location>
</feature>
<dbReference type="InterPro" id="IPR031168">
    <property type="entry name" value="G_TrmE"/>
</dbReference>
<dbReference type="EMBL" id="CP002158">
    <property type="protein sequence ID" value="ADL25727.1"/>
    <property type="molecule type" value="Genomic_DNA"/>
</dbReference>
<comment type="caution">
    <text evidence="6">Lacks conserved residue(s) required for the propagation of feature annotation.</text>
</comment>
<evidence type="ECO:0000259" key="10">
    <source>
        <dbReference type="Pfam" id="PF12631"/>
    </source>
</evidence>
<dbReference type="Pfam" id="PF10396">
    <property type="entry name" value="TrmE_N"/>
    <property type="match status" value="1"/>
</dbReference>
<dbReference type="OrthoDB" id="9805918at2"/>
<dbReference type="Pfam" id="PF12631">
    <property type="entry name" value="MnmE_helical"/>
    <property type="match status" value="1"/>
</dbReference>
<reference evidence="13" key="2">
    <citation type="submission" date="2010-08" db="EMBL/GenBank/DDBJ databases">
        <title>Complete sequence of Fibrobacter succinogenes subsp. succinogenes S85.</title>
        <authorList>
            <person name="Durkin A.S."/>
            <person name="Nelson K.E."/>
            <person name="Morrison M."/>
            <person name="Forsberg C.W."/>
            <person name="Wilson D.B."/>
            <person name="Russell J.B."/>
            <person name="Cann I.K.O."/>
            <person name="Mackie R.I."/>
            <person name="White B.A."/>
        </authorList>
    </citation>
    <scope>NUCLEOTIDE SEQUENCE [LARGE SCALE GENOMIC DNA]</scope>
    <source>
        <strain evidence="13">ATCC 19169 / S85</strain>
    </source>
</reference>
<organism evidence="12 13">
    <name type="scientific">Fibrobacter succinogenes (strain ATCC 19169 / S85)</name>
    <dbReference type="NCBI Taxonomy" id="59374"/>
    <lineage>
        <taxon>Bacteria</taxon>
        <taxon>Pseudomonadati</taxon>
        <taxon>Fibrobacterota</taxon>
        <taxon>Fibrobacteria</taxon>
        <taxon>Fibrobacterales</taxon>
        <taxon>Fibrobacteraceae</taxon>
        <taxon>Fibrobacter</taxon>
    </lineage>
</organism>
<evidence type="ECO:0000313" key="11">
    <source>
        <dbReference type="EMBL" id="ACX74335.1"/>
    </source>
</evidence>
<feature type="binding site" evidence="6">
    <location>
        <position position="262"/>
    </location>
    <ligand>
        <name>Mg(2+)</name>
        <dbReference type="ChEBI" id="CHEBI:18420"/>
    </ligand>
</feature>
<comment type="function">
    <text evidence="6">Exhibits a very high intrinsic GTPase hydrolysis rate. Involved in the addition of a carboxymethylaminomethyl (cmnm) group at the wobble position (U34) of certain tRNAs, forming tRNA-cmnm(5)s(2)U34.</text>
</comment>
<dbReference type="GO" id="GO:0003924">
    <property type="term" value="F:GTPase activity"/>
    <property type="evidence" value="ECO:0007669"/>
    <property type="project" value="UniProtKB-UniRule"/>
</dbReference>
<comment type="similarity">
    <text evidence="1 6 7">Belongs to the TRAFAC class TrmE-Era-EngA-EngB-Septin-like GTPase superfamily. TrmE GTPase family.</text>
</comment>
<evidence type="ECO:0000256" key="4">
    <source>
        <dbReference type="ARBA" id="ARBA00022958"/>
    </source>
</evidence>
<dbReference type="HOGENOM" id="CLU_019624_4_1_0"/>
<evidence type="ECO:0000259" key="8">
    <source>
        <dbReference type="Pfam" id="PF01926"/>
    </source>
</evidence>
<evidence type="ECO:0000256" key="1">
    <source>
        <dbReference type="ARBA" id="ARBA00011043"/>
    </source>
</evidence>
<evidence type="ECO:0000259" key="9">
    <source>
        <dbReference type="Pfam" id="PF10396"/>
    </source>
</evidence>
<dbReference type="InterPro" id="IPR005225">
    <property type="entry name" value="Small_GTP-bd"/>
</dbReference>
<dbReference type="InterPro" id="IPR006073">
    <property type="entry name" value="GTP-bd"/>
</dbReference>
<feature type="binding site" evidence="6">
    <location>
        <begin position="237"/>
        <end position="242"/>
    </location>
    <ligand>
        <name>GTP</name>
        <dbReference type="ChEBI" id="CHEBI:37565"/>
    </ligand>
</feature>
<evidence type="ECO:0000256" key="2">
    <source>
        <dbReference type="ARBA" id="ARBA00022694"/>
    </source>
</evidence>
<comment type="subcellular location">
    <subcellularLocation>
        <location evidence="6">Cytoplasm</location>
    </subcellularLocation>
</comment>
<dbReference type="Proteomes" id="UP000001497">
    <property type="component" value="Chromosome"/>
</dbReference>
<feature type="binding site" evidence="6">
    <location>
        <position position="92"/>
    </location>
    <ligand>
        <name>(6S)-5-formyl-5,6,7,8-tetrahydrofolate</name>
        <dbReference type="ChEBI" id="CHEBI:57457"/>
    </ligand>
</feature>
<dbReference type="Gene3D" id="1.20.120.430">
    <property type="entry name" value="tRNA modification GTPase MnmE domain 2"/>
    <property type="match status" value="1"/>
</dbReference>
<comment type="subunit">
    <text evidence="6">Homodimer. Heterotetramer of two MnmE and two MnmG subunits.</text>
</comment>
<keyword evidence="5 6" id="KW-0342">GTP-binding</keyword>
<keyword evidence="3 6" id="KW-0547">Nucleotide-binding</keyword>
<dbReference type="InterPro" id="IPR018948">
    <property type="entry name" value="GTP-bd_TrmE_N"/>
</dbReference>
<evidence type="ECO:0000313" key="13">
    <source>
        <dbReference type="Proteomes" id="UP000000517"/>
    </source>
</evidence>
<dbReference type="Gene3D" id="3.40.50.300">
    <property type="entry name" value="P-loop containing nucleotide triphosphate hydrolases"/>
    <property type="match status" value="1"/>
</dbReference>
<feature type="binding site" evidence="6">
    <location>
        <position position="132"/>
    </location>
    <ligand>
        <name>(6S)-5-formyl-5,6,7,8-tetrahydrofolate</name>
        <dbReference type="ChEBI" id="CHEBI:57457"/>
    </ligand>
</feature>
<sequence length="460" mass="50231">MDSQTIVAPMTPAGVSAVAAIRVSGSKVREVVRLLFGESAIKNLKPREAKLATARDYRTMVGEDRATALVIDSLLYIFFEGPNSYTGEDVLELYPHGNPIIVRELIQVIKSVDGVRLAEPGEYTRRAFLNGRMDLVQAESVADVIHSANRDELKNAHRLLGGALSKKVKTLTELVMDISARLELDVDFSEEEADPDYATWGVKISAIRESVESILKSFKGKAAVSRLPLAVLYGAPNAGKSSLVNALLGEDRILVSNIPGTTRDFVEVRLFLDGGEIRLVDTAGIADKATDALDALSMEKSKEILAEADMKILVVDGSLDENCASCHPENGAAQPDIVVISKSDLLDERRETRDERGESIRISSKTGEGLAELKRAMNAALFKKMENSEDLWITSEREKTCLEEALAGIDRALNLIRTNPAVELLAFEMQLVRRSLQSITGEISSEDVLQQIFAGFCIGK</sequence>
<dbReference type="EMBL" id="CP001792">
    <property type="protein sequence ID" value="ACX74335.1"/>
    <property type="molecule type" value="Genomic_DNA"/>
</dbReference>
<feature type="binding site" evidence="6">
    <location>
        <position position="241"/>
    </location>
    <ligand>
        <name>Mg(2+)</name>
        <dbReference type="ChEBI" id="CHEBI:18420"/>
    </ligand>
</feature>
<dbReference type="SUPFAM" id="SSF116878">
    <property type="entry name" value="TrmE connector domain"/>
    <property type="match status" value="1"/>
</dbReference>
<dbReference type="InterPro" id="IPR025867">
    <property type="entry name" value="MnmE_helical"/>
</dbReference>
<feature type="binding site" evidence="6">
    <location>
        <position position="460"/>
    </location>
    <ligand>
        <name>(6S)-5-formyl-5,6,7,8-tetrahydrofolate</name>
        <dbReference type="ChEBI" id="CHEBI:57457"/>
    </ligand>
</feature>
<dbReference type="AlphaFoldDB" id="C9RMV7"/>
<dbReference type="PATRIC" id="fig|59374.8.peg.1124"/>
<feature type="domain" description="MnmE helical" evidence="10">
    <location>
        <begin position="135"/>
        <end position="457"/>
    </location>
</feature>
<dbReference type="STRING" id="59374.FSU_1162"/>
<feature type="binding site" evidence="6">
    <location>
        <begin position="281"/>
        <end position="284"/>
    </location>
    <ligand>
        <name>GTP</name>
        <dbReference type="ChEBI" id="CHEBI:37565"/>
    </ligand>
</feature>
<dbReference type="InterPro" id="IPR027368">
    <property type="entry name" value="MnmE_dom2"/>
</dbReference>
<dbReference type="Proteomes" id="UP000000517">
    <property type="component" value="Chromosome"/>
</dbReference>
<dbReference type="InterPro" id="IPR027417">
    <property type="entry name" value="P-loop_NTPase"/>
</dbReference>
<feature type="binding site" evidence="6">
    <location>
        <position position="237"/>
    </location>
    <ligand>
        <name>K(+)</name>
        <dbReference type="ChEBI" id="CHEBI:29103"/>
    </ligand>
</feature>
<reference evidence="12" key="3">
    <citation type="submission" date="2010-08" db="EMBL/GenBank/DDBJ databases">
        <authorList>
            <person name="Durkin A.S."/>
            <person name="Nelson K.E."/>
            <person name="Morrison M."/>
            <person name="Forsberg C.W."/>
            <person name="Wilson D.B."/>
            <person name="Russell J.B."/>
            <person name="Cann I.K.O."/>
            <person name="Mackie R.I."/>
            <person name="White B.A."/>
        </authorList>
    </citation>
    <scope>NUCLEOTIDE SEQUENCE</scope>
    <source>
        <strain evidence="12">S85</strain>
    </source>
</reference>
<dbReference type="GO" id="GO:0046872">
    <property type="term" value="F:metal ion binding"/>
    <property type="evidence" value="ECO:0007669"/>
    <property type="project" value="UniProtKB-KW"/>
</dbReference>
<protein>
    <recommendedName>
        <fullName evidence="6">tRNA modification GTPase MnmE</fullName>
        <ecNumber evidence="6">3.6.-.-</ecNumber>
    </recommendedName>
</protein>
<evidence type="ECO:0000256" key="5">
    <source>
        <dbReference type="ARBA" id="ARBA00023134"/>
    </source>
</evidence>
<keyword evidence="4 6" id="KW-0630">Potassium</keyword>
<dbReference type="InterPro" id="IPR027266">
    <property type="entry name" value="TrmE/GcvT-like"/>
</dbReference>
<evidence type="ECO:0000256" key="7">
    <source>
        <dbReference type="RuleBase" id="RU003313"/>
    </source>
</evidence>
<dbReference type="GO" id="GO:0005737">
    <property type="term" value="C:cytoplasm"/>
    <property type="evidence" value="ECO:0007669"/>
    <property type="project" value="UniProtKB-SubCell"/>
</dbReference>
<feature type="domain" description="G" evidence="8">
    <location>
        <begin position="231"/>
        <end position="327"/>
    </location>
</feature>
<dbReference type="Gene3D" id="3.30.1360.120">
    <property type="entry name" value="Probable tRNA modification gtpase trme, domain 1"/>
    <property type="match status" value="1"/>
</dbReference>
<dbReference type="GO" id="GO:0030488">
    <property type="term" value="P:tRNA methylation"/>
    <property type="evidence" value="ECO:0007669"/>
    <property type="project" value="TreeGrafter"/>
</dbReference>
<dbReference type="CDD" id="cd14858">
    <property type="entry name" value="TrmE_N"/>
    <property type="match status" value="1"/>
</dbReference>
<dbReference type="GO" id="GO:0005525">
    <property type="term" value="F:GTP binding"/>
    <property type="evidence" value="ECO:0007669"/>
    <property type="project" value="UniProtKB-UniRule"/>
</dbReference>
<keyword evidence="6" id="KW-0378">Hydrolase</keyword>
<dbReference type="GO" id="GO:0002098">
    <property type="term" value="P:tRNA wobble uridine modification"/>
    <property type="evidence" value="ECO:0007669"/>
    <property type="project" value="TreeGrafter"/>
</dbReference>
<feature type="binding site" evidence="6">
    <location>
        <position position="256"/>
    </location>
    <ligand>
        <name>K(+)</name>
        <dbReference type="ChEBI" id="CHEBI:29103"/>
    </ligand>
</feature>
<accession>C9RMV7</accession>
<dbReference type="EC" id="3.6.-.-" evidence="6"/>
<evidence type="ECO:0000313" key="14">
    <source>
        <dbReference type="Proteomes" id="UP000001497"/>
    </source>
</evidence>
<dbReference type="eggNOG" id="COG0486">
    <property type="taxonomic scope" value="Bacteria"/>
</dbReference>
<dbReference type="PANTHER" id="PTHR42714">
    <property type="entry name" value="TRNA MODIFICATION GTPASE GTPBP3"/>
    <property type="match status" value="1"/>
</dbReference>
<reference evidence="11 14" key="1">
    <citation type="submission" date="2009-10" db="EMBL/GenBank/DDBJ databases">
        <title>Complete sequence of Fibrobacter succinogenes subsp. succinogenes S85.</title>
        <authorList>
            <consortium name="US DOE Joint Genome Institute"/>
            <person name="Lucas S."/>
            <person name="Copeland A."/>
            <person name="Lapidus A."/>
            <person name="Glavina del Rio T."/>
            <person name="Tice H."/>
            <person name="Bruce D."/>
            <person name="Goodwin L."/>
            <person name="Pitluck S."/>
            <person name="Chertkov O."/>
            <person name="Detter J.C."/>
            <person name="Han C."/>
            <person name="Tapia R."/>
            <person name="Larimer F."/>
            <person name="Land M."/>
            <person name="Hauser L."/>
            <person name="Kyrpides N."/>
            <person name="Mikhailova N."/>
            <person name="Weimer P.J."/>
            <person name="Stevenson D.M."/>
            <person name="Boyum J."/>
            <person name="Brumm P.I."/>
            <person name="Mead D."/>
        </authorList>
    </citation>
    <scope>NUCLEOTIDE SEQUENCE [LARGE SCALE GENOMIC DNA]</scope>
    <source>
        <strain evidence="14">ATCC 19169 / S85</strain>
        <strain evidence="11">S85</strain>
    </source>
</reference>
<proteinExistence type="inferred from homology"/>
<keyword evidence="14" id="KW-1185">Reference proteome</keyword>
<evidence type="ECO:0000256" key="3">
    <source>
        <dbReference type="ARBA" id="ARBA00022741"/>
    </source>
</evidence>
<comment type="cofactor">
    <cofactor evidence="6">
        <name>K(+)</name>
        <dbReference type="ChEBI" id="CHEBI:29103"/>
    </cofactor>
    <text evidence="6">Binds 1 potassium ion per subunit.</text>
</comment>
<gene>
    <name evidence="6 12" type="primary">trmE</name>
    <name evidence="6" type="synonym">mnmE</name>
    <name evidence="11" type="ordered locus">Fisuc_0725</name>
    <name evidence="12" type="ordered locus">FSU_1162</name>
</gene>
<dbReference type="CDD" id="cd04164">
    <property type="entry name" value="trmE"/>
    <property type="match status" value="1"/>
</dbReference>
<dbReference type="RefSeq" id="WP_014545496.1">
    <property type="nucleotide sequence ID" value="NC_013410.1"/>
</dbReference>
<feature type="binding site" evidence="6">
    <location>
        <position position="261"/>
    </location>
    <ligand>
        <name>K(+)</name>
        <dbReference type="ChEBI" id="CHEBI:29103"/>
    </ligand>
</feature>
<dbReference type="HAMAP" id="MF_00379">
    <property type="entry name" value="GTPase_MnmE"/>
    <property type="match status" value="1"/>
</dbReference>
<evidence type="ECO:0000313" key="12">
    <source>
        <dbReference type="EMBL" id="ADL25727.1"/>
    </source>
</evidence>
<dbReference type="InterPro" id="IPR004520">
    <property type="entry name" value="GTPase_MnmE"/>
</dbReference>
<evidence type="ECO:0000256" key="6">
    <source>
        <dbReference type="HAMAP-Rule" id="MF_00379"/>
    </source>
</evidence>
<feature type="binding site" evidence="6">
    <location>
        <position position="22"/>
    </location>
    <ligand>
        <name>(6S)-5-formyl-5,6,7,8-tetrahydrofolate</name>
        <dbReference type="ChEBI" id="CHEBI:57457"/>
    </ligand>
</feature>
<dbReference type="PANTHER" id="PTHR42714:SF2">
    <property type="entry name" value="TRNA MODIFICATION GTPASE GTPBP3, MITOCHONDRIAL"/>
    <property type="match status" value="1"/>
</dbReference>
<feature type="binding site" evidence="6">
    <location>
        <position position="258"/>
    </location>
    <ligand>
        <name>K(+)</name>
        <dbReference type="ChEBI" id="CHEBI:29103"/>
    </ligand>
</feature>
<dbReference type="Pfam" id="PF01926">
    <property type="entry name" value="MMR_HSR1"/>
    <property type="match status" value="1"/>
</dbReference>
<dbReference type="NCBIfam" id="TIGR00450">
    <property type="entry name" value="mnmE_trmE_thdF"/>
    <property type="match status" value="1"/>
</dbReference>
<feature type="binding site" evidence="6">
    <location>
        <begin position="256"/>
        <end position="262"/>
    </location>
    <ligand>
        <name>GTP</name>
        <dbReference type="ChEBI" id="CHEBI:37565"/>
    </ligand>
</feature>
<keyword evidence="2 6" id="KW-0819">tRNA processing</keyword>
<keyword evidence="6" id="KW-0479">Metal-binding</keyword>
<dbReference type="KEGG" id="fsc:FSU_1162"/>
<dbReference type="SUPFAM" id="SSF52540">
    <property type="entry name" value="P-loop containing nucleoside triphosphate hydrolases"/>
    <property type="match status" value="1"/>
</dbReference>
<keyword evidence="6" id="KW-0963">Cytoplasm</keyword>
<dbReference type="KEGG" id="fsu:Fisuc_0725"/>
<keyword evidence="6" id="KW-0460">Magnesium</keyword>